<dbReference type="EMBL" id="MBFS01001691">
    <property type="protein sequence ID" value="PVV00719.1"/>
    <property type="molecule type" value="Genomic_DNA"/>
</dbReference>
<evidence type="ECO:0000313" key="1">
    <source>
        <dbReference type="EMBL" id="PVV00719.1"/>
    </source>
</evidence>
<gene>
    <name evidence="1" type="ORF">BB560_004887</name>
</gene>
<name>A0A2T9Z7Z5_9FUNG</name>
<proteinExistence type="predicted"/>
<sequence length="103" mass="11892">MTVHCLQFLLVSQQNPALKNEFDDMFKTIIHIILSNTEFPSYQQGVELGVKYKPTISVNLSHNMFVARMCNEFGVPKTLAKKLYRKFYIPRLRSIAIKRPSAS</sequence>
<organism evidence="1 2">
    <name type="scientific">Smittium megazygosporum</name>
    <dbReference type="NCBI Taxonomy" id="133381"/>
    <lineage>
        <taxon>Eukaryota</taxon>
        <taxon>Fungi</taxon>
        <taxon>Fungi incertae sedis</taxon>
        <taxon>Zoopagomycota</taxon>
        <taxon>Kickxellomycotina</taxon>
        <taxon>Harpellomycetes</taxon>
        <taxon>Harpellales</taxon>
        <taxon>Legeriomycetaceae</taxon>
        <taxon>Smittium</taxon>
    </lineage>
</organism>
<feature type="non-terminal residue" evidence="1">
    <location>
        <position position="103"/>
    </location>
</feature>
<protein>
    <submittedName>
        <fullName evidence="1">Uncharacterized protein</fullName>
    </submittedName>
</protein>
<evidence type="ECO:0000313" key="2">
    <source>
        <dbReference type="Proteomes" id="UP000245609"/>
    </source>
</evidence>
<reference evidence="1 2" key="1">
    <citation type="journal article" date="2018" name="MBio">
        <title>Comparative Genomics Reveals the Core Gene Toolbox for the Fungus-Insect Symbiosis.</title>
        <authorList>
            <person name="Wang Y."/>
            <person name="Stata M."/>
            <person name="Wang W."/>
            <person name="Stajich J.E."/>
            <person name="White M.M."/>
            <person name="Moncalvo J.M."/>
        </authorList>
    </citation>
    <scope>NUCLEOTIDE SEQUENCE [LARGE SCALE GENOMIC DNA]</scope>
    <source>
        <strain evidence="1 2">SC-DP-2</strain>
    </source>
</reference>
<accession>A0A2T9Z7Z5</accession>
<keyword evidence="2" id="KW-1185">Reference proteome</keyword>
<comment type="caution">
    <text evidence="1">The sequence shown here is derived from an EMBL/GenBank/DDBJ whole genome shotgun (WGS) entry which is preliminary data.</text>
</comment>
<dbReference type="AlphaFoldDB" id="A0A2T9Z7Z5"/>
<dbReference type="Proteomes" id="UP000245609">
    <property type="component" value="Unassembled WGS sequence"/>
</dbReference>